<dbReference type="Pfam" id="PF01636">
    <property type="entry name" value="APH"/>
    <property type="match status" value="1"/>
</dbReference>
<dbReference type="InterPro" id="IPR002575">
    <property type="entry name" value="Aminoglycoside_PTrfase"/>
</dbReference>
<dbReference type="SUPFAM" id="SSF56112">
    <property type="entry name" value="Protein kinase-like (PK-like)"/>
    <property type="match status" value="1"/>
</dbReference>
<organism evidence="2 3">
    <name type="scientific">Paenibacillus tianmuensis</name>
    <dbReference type="NCBI Taxonomy" id="624147"/>
    <lineage>
        <taxon>Bacteria</taxon>
        <taxon>Bacillati</taxon>
        <taxon>Bacillota</taxon>
        <taxon>Bacilli</taxon>
        <taxon>Bacillales</taxon>
        <taxon>Paenibacillaceae</taxon>
        <taxon>Paenibacillus</taxon>
    </lineage>
</organism>
<dbReference type="OrthoDB" id="1645186at2"/>
<name>A0A1G4PKG8_9BACL</name>
<dbReference type="Proteomes" id="UP000198601">
    <property type="component" value="Unassembled WGS sequence"/>
</dbReference>
<dbReference type="AlphaFoldDB" id="A0A1G4PKG8"/>
<proteinExistence type="predicted"/>
<keyword evidence="2" id="KW-0808">Transferase</keyword>
<accession>A0A1G4PKG8</accession>
<evidence type="ECO:0000259" key="1">
    <source>
        <dbReference type="Pfam" id="PF01636"/>
    </source>
</evidence>
<protein>
    <submittedName>
        <fullName evidence="2">Phosphotransferase enzyme family protein</fullName>
    </submittedName>
</protein>
<sequence length="301" mass="34430">MDNDSQKALSKSKEIFHGLVKNIDVPWEHSAWSQCYKISLNNNSTYFLKGTPRQRKEALVTKHLHILSPNIVPEVINDDLIPESTWRWFLVTNAGTCYYEGIEVKYALKAAFNLGKLQRMTFNEGSFISKFLPQCEAQRLQEAVDNVGRWALKFSNAEESEIIQRLLSISSDYYDDHVKNLNSIPSTCVHKDFWSGNIAVKDENVMIIDWGDALWGVGGISIVNMILSDDGLSSQSNIIWDEYFKGLNRKFDKDYIKSSQIAYLVSELVTEQEVADLQQQKYGPGLIPSVRRLYKELTQNC</sequence>
<dbReference type="RefSeq" id="WP_090666623.1">
    <property type="nucleotide sequence ID" value="NZ_FMTT01000003.1"/>
</dbReference>
<evidence type="ECO:0000313" key="2">
    <source>
        <dbReference type="EMBL" id="SCW32655.1"/>
    </source>
</evidence>
<dbReference type="STRING" id="624147.SAMN04487970_10035"/>
<reference evidence="3" key="1">
    <citation type="submission" date="2016-10" db="EMBL/GenBank/DDBJ databases">
        <authorList>
            <person name="Varghese N."/>
            <person name="Submissions S."/>
        </authorList>
    </citation>
    <scope>NUCLEOTIDE SEQUENCE [LARGE SCALE GENOMIC DNA]</scope>
    <source>
        <strain evidence="3">CGMCC 1.8946</strain>
    </source>
</reference>
<feature type="domain" description="Aminoglycoside phosphotransferase" evidence="1">
    <location>
        <begin position="37"/>
        <end position="216"/>
    </location>
</feature>
<keyword evidence="3" id="KW-1185">Reference proteome</keyword>
<gene>
    <name evidence="2" type="ORF">SAMN04487970_10035</name>
</gene>
<dbReference type="InterPro" id="IPR011009">
    <property type="entry name" value="Kinase-like_dom_sf"/>
</dbReference>
<dbReference type="Gene3D" id="3.90.1200.10">
    <property type="match status" value="1"/>
</dbReference>
<evidence type="ECO:0000313" key="3">
    <source>
        <dbReference type="Proteomes" id="UP000198601"/>
    </source>
</evidence>
<dbReference type="GO" id="GO:0016740">
    <property type="term" value="F:transferase activity"/>
    <property type="evidence" value="ECO:0007669"/>
    <property type="project" value="UniProtKB-KW"/>
</dbReference>
<dbReference type="EMBL" id="FMTT01000003">
    <property type="protein sequence ID" value="SCW32655.1"/>
    <property type="molecule type" value="Genomic_DNA"/>
</dbReference>